<evidence type="ECO:0000313" key="2">
    <source>
        <dbReference type="EMBL" id="MBB6049037.1"/>
    </source>
</evidence>
<comment type="caution">
    <text evidence="2">The sequence shown here is derived from an EMBL/GenBank/DDBJ whole genome shotgun (WGS) entry which is preliminary data.</text>
</comment>
<accession>A0A7W9W5Z0</accession>
<proteinExistence type="predicted"/>
<sequence>MRLILLLLGHLWSLPNTVIGLFFGLGGRLSWDRENRVFLIDGGWVAASFGRRYFSGMCIGDVVICSQKLSDNIYRHELVHALQGRLLGPLYLPLTLLGYAWGYIVFPKNGHDASPLEVWADRASGNAASNAYLNNRI</sequence>
<gene>
    <name evidence="2" type="ORF">HNQ39_000799</name>
</gene>
<dbReference type="Proteomes" id="UP000520814">
    <property type="component" value="Unassembled WGS sequence"/>
</dbReference>
<keyword evidence="3" id="KW-1185">Reference proteome</keyword>
<keyword evidence="1" id="KW-0472">Membrane</keyword>
<dbReference type="AlphaFoldDB" id="A0A7W9W5Z0"/>
<keyword evidence="1" id="KW-0812">Transmembrane</keyword>
<organism evidence="2 3">
    <name type="scientific">Armatimonas rosea</name>
    <dbReference type="NCBI Taxonomy" id="685828"/>
    <lineage>
        <taxon>Bacteria</taxon>
        <taxon>Bacillati</taxon>
        <taxon>Armatimonadota</taxon>
        <taxon>Armatimonadia</taxon>
        <taxon>Armatimonadales</taxon>
        <taxon>Armatimonadaceae</taxon>
        <taxon>Armatimonas</taxon>
    </lineage>
</organism>
<keyword evidence="1" id="KW-1133">Transmembrane helix</keyword>
<dbReference type="EMBL" id="JACHGW010000001">
    <property type="protein sequence ID" value="MBB6049037.1"/>
    <property type="molecule type" value="Genomic_DNA"/>
</dbReference>
<evidence type="ECO:0000256" key="1">
    <source>
        <dbReference type="SAM" id="Phobius"/>
    </source>
</evidence>
<feature type="transmembrane region" description="Helical" evidence="1">
    <location>
        <begin position="86"/>
        <end position="106"/>
    </location>
</feature>
<dbReference type="RefSeq" id="WP_184192657.1">
    <property type="nucleotide sequence ID" value="NZ_JACHGW010000001.1"/>
</dbReference>
<reference evidence="2 3" key="1">
    <citation type="submission" date="2020-08" db="EMBL/GenBank/DDBJ databases">
        <title>Genomic Encyclopedia of Type Strains, Phase IV (KMG-IV): sequencing the most valuable type-strain genomes for metagenomic binning, comparative biology and taxonomic classification.</title>
        <authorList>
            <person name="Goeker M."/>
        </authorList>
    </citation>
    <scope>NUCLEOTIDE SEQUENCE [LARGE SCALE GENOMIC DNA]</scope>
    <source>
        <strain evidence="2 3">DSM 23562</strain>
    </source>
</reference>
<evidence type="ECO:0000313" key="3">
    <source>
        <dbReference type="Proteomes" id="UP000520814"/>
    </source>
</evidence>
<protein>
    <submittedName>
        <fullName evidence="2">Uncharacterized protein</fullName>
    </submittedName>
</protein>
<name>A0A7W9W5Z0_ARMRO</name>